<evidence type="ECO:0000256" key="5">
    <source>
        <dbReference type="ARBA" id="ARBA00023054"/>
    </source>
</evidence>
<dbReference type="SMART" id="SM01083">
    <property type="entry name" value="Cir_N"/>
    <property type="match status" value="1"/>
</dbReference>
<feature type="region of interest" description="Disordered" evidence="8">
    <location>
        <begin position="182"/>
        <end position="232"/>
    </location>
</feature>
<sequence>MGGGAWNLKKSWHPSTMKNQERVWKAEQQKAEEDRKVAELQKELREEREREFLRKTAEDSGAVAKKDESKLDWMYKGSIGHTGNNEEYILSEYLELFSHFVHLRKNEFRFFQNVESVQFRNQREKEINPESVTRRGGGDVQVDMRRKLMEDPLLLIRKREEETKRQITHNPVKMKQLQMLIESIKKKKKKRKNHSSSSDSDSSESSDSEDEKKKKTKKSKKKKSKKKDAENK</sequence>
<feature type="compositionally biased region" description="Basic residues" evidence="8">
    <location>
        <begin position="214"/>
        <end position="226"/>
    </location>
</feature>
<evidence type="ECO:0000256" key="7">
    <source>
        <dbReference type="ARBA" id="ARBA00023242"/>
    </source>
</evidence>
<feature type="compositionally biased region" description="Basic residues" evidence="8">
    <location>
        <begin position="185"/>
        <end position="194"/>
    </location>
</feature>
<feature type="domain" description="CBF1-interacting co-repressor CIR N-terminal" evidence="9">
    <location>
        <begin position="11"/>
        <end position="47"/>
    </location>
</feature>
<dbReference type="Proteomes" id="UP001497623">
    <property type="component" value="Unassembled WGS sequence"/>
</dbReference>
<evidence type="ECO:0000313" key="11">
    <source>
        <dbReference type="Proteomes" id="UP001497623"/>
    </source>
</evidence>
<feature type="non-terminal residue" evidence="10">
    <location>
        <position position="232"/>
    </location>
</feature>
<keyword evidence="3" id="KW-0507">mRNA processing</keyword>
<evidence type="ECO:0000313" key="10">
    <source>
        <dbReference type="EMBL" id="CAL4176172.1"/>
    </source>
</evidence>
<evidence type="ECO:0000256" key="2">
    <source>
        <dbReference type="ARBA" id="ARBA00006695"/>
    </source>
</evidence>
<keyword evidence="5" id="KW-0175">Coiled coil</keyword>
<dbReference type="GO" id="GO:0005684">
    <property type="term" value="C:U2-type spliceosomal complex"/>
    <property type="evidence" value="ECO:0007669"/>
    <property type="project" value="TreeGrafter"/>
</dbReference>
<dbReference type="InterPro" id="IPR019339">
    <property type="entry name" value="CIR_N_dom"/>
</dbReference>
<evidence type="ECO:0000256" key="1">
    <source>
        <dbReference type="ARBA" id="ARBA00004123"/>
    </source>
</evidence>
<comment type="subcellular location">
    <subcellularLocation>
        <location evidence="1">Nucleus</location>
    </subcellularLocation>
</comment>
<accession>A0AAV2SE18</accession>
<organism evidence="10 11">
    <name type="scientific">Meganyctiphanes norvegica</name>
    <name type="common">Northern krill</name>
    <name type="synonym">Thysanopoda norvegica</name>
    <dbReference type="NCBI Taxonomy" id="48144"/>
    <lineage>
        <taxon>Eukaryota</taxon>
        <taxon>Metazoa</taxon>
        <taxon>Ecdysozoa</taxon>
        <taxon>Arthropoda</taxon>
        <taxon>Crustacea</taxon>
        <taxon>Multicrustacea</taxon>
        <taxon>Malacostraca</taxon>
        <taxon>Eumalacostraca</taxon>
        <taxon>Eucarida</taxon>
        <taxon>Euphausiacea</taxon>
        <taxon>Euphausiidae</taxon>
        <taxon>Meganyctiphanes</taxon>
    </lineage>
</organism>
<dbReference type="PANTHER" id="PTHR16196:SF0">
    <property type="entry name" value="PRE-MRNA-SPLICING FACTOR CWC25 HOMOLOG"/>
    <property type="match status" value="1"/>
</dbReference>
<dbReference type="EMBL" id="CAXKWB010054820">
    <property type="protein sequence ID" value="CAL4176172.1"/>
    <property type="molecule type" value="Genomic_DNA"/>
</dbReference>
<dbReference type="GO" id="GO:0000398">
    <property type="term" value="P:mRNA splicing, via spliceosome"/>
    <property type="evidence" value="ECO:0007669"/>
    <property type="project" value="TreeGrafter"/>
</dbReference>
<keyword evidence="4" id="KW-0747">Spliceosome</keyword>
<reference evidence="10 11" key="1">
    <citation type="submission" date="2024-05" db="EMBL/GenBank/DDBJ databases">
        <authorList>
            <person name="Wallberg A."/>
        </authorList>
    </citation>
    <scope>NUCLEOTIDE SEQUENCE [LARGE SCALE GENOMIC DNA]</scope>
</reference>
<comment type="caution">
    <text evidence="10">The sequence shown here is derived from an EMBL/GenBank/DDBJ whole genome shotgun (WGS) entry which is preliminary data.</text>
</comment>
<protein>
    <recommendedName>
        <fullName evidence="9">CBF1-interacting co-repressor CIR N-terminal domain-containing protein</fullName>
    </recommendedName>
</protein>
<gene>
    <name evidence="10" type="ORF">MNOR_LOCUS34759</name>
</gene>
<feature type="region of interest" description="Disordered" evidence="8">
    <location>
        <begin position="1"/>
        <end position="27"/>
    </location>
</feature>
<dbReference type="AlphaFoldDB" id="A0AAV2SE18"/>
<comment type="similarity">
    <text evidence="2">Belongs to the CWC25 family.</text>
</comment>
<evidence type="ECO:0000256" key="6">
    <source>
        <dbReference type="ARBA" id="ARBA00023187"/>
    </source>
</evidence>
<keyword evidence="6" id="KW-0508">mRNA splicing</keyword>
<dbReference type="PANTHER" id="PTHR16196">
    <property type="entry name" value="CELL CYCLE CONTROL PROTEIN CWF25"/>
    <property type="match status" value="1"/>
</dbReference>
<evidence type="ECO:0000256" key="3">
    <source>
        <dbReference type="ARBA" id="ARBA00022664"/>
    </source>
</evidence>
<dbReference type="InterPro" id="IPR022209">
    <property type="entry name" value="CWC25"/>
</dbReference>
<name>A0AAV2SE18_MEGNR</name>
<dbReference type="InterPro" id="IPR051376">
    <property type="entry name" value="CWC25_splicing_factor"/>
</dbReference>
<evidence type="ECO:0000259" key="9">
    <source>
        <dbReference type="SMART" id="SM01083"/>
    </source>
</evidence>
<keyword evidence="7" id="KW-0539">Nucleus</keyword>
<dbReference type="Pfam" id="PF12542">
    <property type="entry name" value="CWC25"/>
    <property type="match status" value="1"/>
</dbReference>
<dbReference type="Pfam" id="PF10197">
    <property type="entry name" value="Cir_N"/>
    <property type="match status" value="1"/>
</dbReference>
<proteinExistence type="inferred from homology"/>
<keyword evidence="11" id="KW-1185">Reference proteome</keyword>
<evidence type="ECO:0000256" key="4">
    <source>
        <dbReference type="ARBA" id="ARBA00022728"/>
    </source>
</evidence>
<evidence type="ECO:0000256" key="8">
    <source>
        <dbReference type="SAM" id="MobiDB-lite"/>
    </source>
</evidence>